<name>A0ABR5VE64_MARGR</name>
<evidence type="ECO:0000313" key="2">
    <source>
        <dbReference type="Proteomes" id="UP000075766"/>
    </source>
</evidence>
<dbReference type="Proteomes" id="UP000075766">
    <property type="component" value="Unassembled WGS sequence"/>
</dbReference>
<accession>A0ABR5VE64</accession>
<reference evidence="1 2" key="1">
    <citation type="submission" date="2016-02" db="EMBL/GenBank/DDBJ databases">
        <title>Genome sequence of Marichromatium gracile YL-28, a purple sulfur bacterium.</title>
        <authorList>
            <person name="Zhao C."/>
            <person name="Hong X."/>
            <person name="Chen S."/>
            <person name="Yang S."/>
        </authorList>
    </citation>
    <scope>NUCLEOTIDE SEQUENCE [LARGE SCALE GENOMIC DNA]</scope>
    <source>
        <strain evidence="1 2">YL28</strain>
    </source>
</reference>
<keyword evidence="2" id="KW-1185">Reference proteome</keyword>
<dbReference type="RefSeq" id="WP_062276232.1">
    <property type="nucleotide sequence ID" value="NZ_LSYU01000067.1"/>
</dbReference>
<protein>
    <recommendedName>
        <fullName evidence="3">Tail-collar fiber protein</fullName>
    </recommendedName>
</protein>
<gene>
    <name evidence="1" type="ORF">AY586_14930</name>
</gene>
<dbReference type="EMBL" id="LSYU01000067">
    <property type="protein sequence ID" value="KXX64020.1"/>
    <property type="molecule type" value="Genomic_DNA"/>
</dbReference>
<organism evidence="1 2">
    <name type="scientific">Marichromatium gracile</name>
    <name type="common">Chromatium gracile</name>
    <dbReference type="NCBI Taxonomy" id="1048"/>
    <lineage>
        <taxon>Bacteria</taxon>
        <taxon>Pseudomonadati</taxon>
        <taxon>Pseudomonadota</taxon>
        <taxon>Gammaproteobacteria</taxon>
        <taxon>Chromatiales</taxon>
        <taxon>Chromatiaceae</taxon>
        <taxon>Marichromatium</taxon>
    </lineage>
</organism>
<comment type="caution">
    <text evidence="1">The sequence shown here is derived from an EMBL/GenBank/DDBJ whole genome shotgun (WGS) entry which is preliminary data.</text>
</comment>
<proteinExistence type="predicted"/>
<evidence type="ECO:0008006" key="3">
    <source>
        <dbReference type="Google" id="ProtNLM"/>
    </source>
</evidence>
<evidence type="ECO:0000313" key="1">
    <source>
        <dbReference type="EMBL" id="KXX64020.1"/>
    </source>
</evidence>
<sequence length="302" mass="30873">MSTTTQSYRPTLNAGQVYLRPAGSDAPLKAIGNVSALDLEISEEEKTLTDYTQPGGGQWASVSRITAVSAKMTLHDLDPDNLARAVYGTTNAVTGASVSGEAHRAHPGGLIRLAHPGPSAVVLRSAAAPWSGESAVALGAYVEAGGALFAATTAGTTGVGEPSWPGGAGETVSDGSVTWTHRGAFAAVAGTDYEVRPEGVLILDGAIPAGCPLLIDYSHDGYDAVEALTGGGAVYELSFGGLNEANSNSPVVLDIFRLKIGAATNLSMLGAEFAALEVIGKVLLDPTKTGAGRSRYFRVQMV</sequence>